<dbReference type="AlphaFoldDB" id="A0A848ECR1"/>
<dbReference type="Gene3D" id="1.20.120.520">
    <property type="entry name" value="nmb1532 protein domain like"/>
    <property type="match status" value="1"/>
</dbReference>
<feature type="domain" description="Hemerythrin-like" evidence="1">
    <location>
        <begin position="19"/>
        <end position="148"/>
    </location>
</feature>
<keyword evidence="3" id="KW-1185">Reference proteome</keyword>
<dbReference type="InterPro" id="IPR012312">
    <property type="entry name" value="Hemerythrin-like"/>
</dbReference>
<comment type="caution">
    <text evidence="2">The sequence shown here is derived from an EMBL/GenBank/DDBJ whole genome shotgun (WGS) entry which is preliminary data.</text>
</comment>
<gene>
    <name evidence="2" type="ORF">GWK16_07630</name>
</gene>
<evidence type="ECO:0000313" key="2">
    <source>
        <dbReference type="EMBL" id="NMJ41105.1"/>
    </source>
</evidence>
<sequence length="170" mass="18240">MRRRGAEFGPLDARLLADPLAFLSAEHARQRALLRHLERVARAPGAAGTVALARALAGWLSGDLPRHLAAEAQCLHPRLVPADRTGALARLDRLLQAVRDDREGVLAGLRLVVAHHPPPAGFGAAVLRFAEALRRLLAFEESDILPLARHVLSPGSLAEVGAEIVRRAQG</sequence>
<evidence type="ECO:0000259" key="1">
    <source>
        <dbReference type="Pfam" id="PF01814"/>
    </source>
</evidence>
<name>A0A848ECR1_9PROT</name>
<reference evidence="2 3" key="1">
    <citation type="submission" date="2020-03" db="EMBL/GenBank/DDBJ databases">
        <authorList>
            <person name="Sun Q."/>
        </authorList>
    </citation>
    <scope>NUCLEOTIDE SEQUENCE [LARGE SCALE GENOMIC DNA]</scope>
    <source>
        <strain evidence="2 3">JC162</strain>
    </source>
</reference>
<evidence type="ECO:0000313" key="3">
    <source>
        <dbReference type="Proteomes" id="UP000548582"/>
    </source>
</evidence>
<proteinExistence type="predicted"/>
<dbReference type="RefSeq" id="WP_170053343.1">
    <property type="nucleotide sequence ID" value="NZ_JABBKX010000002.1"/>
</dbReference>
<accession>A0A848ECR1</accession>
<dbReference type="EMBL" id="JABBKX010000002">
    <property type="protein sequence ID" value="NMJ41105.1"/>
    <property type="molecule type" value="Genomic_DNA"/>
</dbReference>
<organism evidence="2 3">
    <name type="scientific">Neoroseomonas marina</name>
    <dbReference type="NCBI Taxonomy" id="1232220"/>
    <lineage>
        <taxon>Bacteria</taxon>
        <taxon>Pseudomonadati</taxon>
        <taxon>Pseudomonadota</taxon>
        <taxon>Alphaproteobacteria</taxon>
        <taxon>Acetobacterales</taxon>
        <taxon>Acetobacteraceae</taxon>
        <taxon>Neoroseomonas</taxon>
    </lineage>
</organism>
<dbReference type="Pfam" id="PF01814">
    <property type="entry name" value="Hemerythrin"/>
    <property type="match status" value="1"/>
</dbReference>
<dbReference type="Proteomes" id="UP000548582">
    <property type="component" value="Unassembled WGS sequence"/>
</dbReference>
<protein>
    <submittedName>
        <fullName evidence="2">Hemerythrin domain-containing protein</fullName>
    </submittedName>
</protein>